<feature type="domain" description="HTH asnC-type" evidence="4">
    <location>
        <begin position="1"/>
        <end position="62"/>
    </location>
</feature>
<dbReference type="Pfam" id="PF01037">
    <property type="entry name" value="AsnC_trans_reg"/>
    <property type="match status" value="1"/>
</dbReference>
<sequence>MDKFDRALLNHLQRDCSQPVAELAERIGLGTTACWRRIQKLEEAGLIRQRVALLDAERLGLPVTVFAAIRTQQHNAQWLRQFHEHIVALPQVMECYRMAGDTDYLLRIVVADIAGYDAVYKRLIEVPGITDISSSFAMERIKATTALPVGYS</sequence>
<dbReference type="RefSeq" id="WP_190424674.1">
    <property type="nucleotide sequence ID" value="NZ_JAAOCA010000034.1"/>
</dbReference>
<comment type="caution">
    <text evidence="5">The sequence shown here is derived from an EMBL/GenBank/DDBJ whole genome shotgun (WGS) entry which is preliminary data.</text>
</comment>
<dbReference type="EMBL" id="JAAOCA010000034">
    <property type="protein sequence ID" value="MBD1601419.1"/>
    <property type="molecule type" value="Genomic_DNA"/>
</dbReference>
<dbReference type="InterPro" id="IPR011991">
    <property type="entry name" value="ArsR-like_HTH"/>
</dbReference>
<dbReference type="PANTHER" id="PTHR30154">
    <property type="entry name" value="LEUCINE-RESPONSIVE REGULATORY PROTEIN"/>
    <property type="match status" value="1"/>
</dbReference>
<name>A0ABR7Z7X6_9PSED</name>
<evidence type="ECO:0000259" key="4">
    <source>
        <dbReference type="PROSITE" id="PS50956"/>
    </source>
</evidence>
<dbReference type="PANTHER" id="PTHR30154:SF17">
    <property type="entry name" value="DNA-BINDING TRANSCRIPTIONAL ACTIVATOR DECR"/>
    <property type="match status" value="1"/>
</dbReference>
<evidence type="ECO:0000313" key="5">
    <source>
        <dbReference type="EMBL" id="MBD1601419.1"/>
    </source>
</evidence>
<dbReference type="SUPFAM" id="SSF54909">
    <property type="entry name" value="Dimeric alpha+beta barrel"/>
    <property type="match status" value="1"/>
</dbReference>
<dbReference type="PROSITE" id="PS50956">
    <property type="entry name" value="HTH_ASNC_2"/>
    <property type="match status" value="1"/>
</dbReference>
<dbReference type="Pfam" id="PF13404">
    <property type="entry name" value="HTH_AsnC-type"/>
    <property type="match status" value="1"/>
</dbReference>
<keyword evidence="2" id="KW-0238">DNA-binding</keyword>
<evidence type="ECO:0000256" key="3">
    <source>
        <dbReference type="ARBA" id="ARBA00023163"/>
    </source>
</evidence>
<dbReference type="PRINTS" id="PR00033">
    <property type="entry name" value="HTHASNC"/>
</dbReference>
<dbReference type="SMART" id="SM00344">
    <property type="entry name" value="HTH_ASNC"/>
    <property type="match status" value="1"/>
</dbReference>
<keyword evidence="1" id="KW-0805">Transcription regulation</keyword>
<protein>
    <submittedName>
        <fullName evidence="5">Lrp/AsnC family transcriptional regulator</fullName>
    </submittedName>
</protein>
<keyword evidence="6" id="KW-1185">Reference proteome</keyword>
<accession>A0ABR7Z7X6</accession>
<dbReference type="SUPFAM" id="SSF46785">
    <property type="entry name" value="Winged helix' DNA-binding domain"/>
    <property type="match status" value="1"/>
</dbReference>
<dbReference type="InterPro" id="IPR019887">
    <property type="entry name" value="Tscrpt_reg_AsnC/Lrp_C"/>
</dbReference>
<dbReference type="InterPro" id="IPR036388">
    <property type="entry name" value="WH-like_DNA-bd_sf"/>
</dbReference>
<dbReference type="Gene3D" id="3.30.70.920">
    <property type="match status" value="1"/>
</dbReference>
<dbReference type="Proteomes" id="UP000805841">
    <property type="component" value="Unassembled WGS sequence"/>
</dbReference>
<keyword evidence="3" id="KW-0804">Transcription</keyword>
<dbReference type="CDD" id="cd00090">
    <property type="entry name" value="HTH_ARSR"/>
    <property type="match status" value="1"/>
</dbReference>
<dbReference type="InterPro" id="IPR000485">
    <property type="entry name" value="AsnC-type_HTH_dom"/>
</dbReference>
<dbReference type="InterPro" id="IPR011008">
    <property type="entry name" value="Dimeric_a/b-barrel"/>
</dbReference>
<evidence type="ECO:0000256" key="2">
    <source>
        <dbReference type="ARBA" id="ARBA00023125"/>
    </source>
</evidence>
<gene>
    <name evidence="5" type="ORF">HAQ05_22340</name>
</gene>
<organism evidence="5 6">
    <name type="scientific">Pseudomonas typographi</name>
    <dbReference type="NCBI Taxonomy" id="2715964"/>
    <lineage>
        <taxon>Bacteria</taxon>
        <taxon>Pseudomonadati</taxon>
        <taxon>Pseudomonadota</taxon>
        <taxon>Gammaproteobacteria</taxon>
        <taxon>Pseudomonadales</taxon>
        <taxon>Pseudomonadaceae</taxon>
        <taxon>Pseudomonas</taxon>
    </lineage>
</organism>
<evidence type="ECO:0000256" key="1">
    <source>
        <dbReference type="ARBA" id="ARBA00023015"/>
    </source>
</evidence>
<dbReference type="InterPro" id="IPR019888">
    <property type="entry name" value="Tscrpt_reg_AsnC-like"/>
</dbReference>
<reference evidence="5 6" key="1">
    <citation type="journal article" date="2020" name="Insects">
        <title>Bacteria Belonging to Pseudomonas typographi sp. nov. from the Bark Beetle Ips typographus Have Genomic Potential to Aid in the Host Ecology.</title>
        <authorList>
            <person name="Peral-Aranega E."/>
            <person name="Saati-Santamaria Z."/>
            <person name="Kolarik M."/>
            <person name="Rivas R."/>
            <person name="Garcia-Fraile P."/>
        </authorList>
    </citation>
    <scope>NUCLEOTIDE SEQUENCE [LARGE SCALE GENOMIC DNA]</scope>
    <source>
        <strain evidence="5 6">CA3A</strain>
    </source>
</reference>
<dbReference type="InterPro" id="IPR036390">
    <property type="entry name" value="WH_DNA-bd_sf"/>
</dbReference>
<proteinExistence type="predicted"/>
<evidence type="ECO:0000313" key="6">
    <source>
        <dbReference type="Proteomes" id="UP000805841"/>
    </source>
</evidence>
<dbReference type="Gene3D" id="1.10.10.10">
    <property type="entry name" value="Winged helix-like DNA-binding domain superfamily/Winged helix DNA-binding domain"/>
    <property type="match status" value="1"/>
</dbReference>